<dbReference type="EMBL" id="AZNH01000204">
    <property type="protein sequence ID" value="KID81102.1"/>
    <property type="molecule type" value="Genomic_DNA"/>
</dbReference>
<feature type="compositionally biased region" description="Basic residues" evidence="1">
    <location>
        <begin position="202"/>
        <end position="212"/>
    </location>
</feature>
<dbReference type="AlphaFoldDB" id="A0A0B4GN20"/>
<reference evidence="2 3" key="1">
    <citation type="journal article" date="2014" name="Proc. Natl. Acad. Sci. U.S.A.">
        <title>Trajectory and genomic determinants of fungal-pathogen speciation and host adaptation.</title>
        <authorList>
            <person name="Hu X."/>
            <person name="Xiao G."/>
            <person name="Zheng P."/>
            <person name="Shang Y."/>
            <person name="Su Y."/>
            <person name="Zhang X."/>
            <person name="Liu X."/>
            <person name="Zhan S."/>
            <person name="St Leger R.J."/>
            <person name="Wang C."/>
        </authorList>
    </citation>
    <scope>NUCLEOTIDE SEQUENCE [LARGE SCALE GENOMIC DNA]</scope>
    <source>
        <strain evidence="2 3">ARSEF 977</strain>
    </source>
</reference>
<feature type="region of interest" description="Disordered" evidence="1">
    <location>
        <begin position="113"/>
        <end position="220"/>
    </location>
</feature>
<sequence length="304" mass="33307">MNERHASEFATALHVAAIAESYGLSALHDLATNEIQKLGDKLTMFSVIHIVEEASPTSIRIPVVAAYIRSRIRDFCDISTRTAGEAALSVFRTPNTIAKLILKSVVERNLQELPVDEPTPQGVDGEGTAPATKCGESIPMEKQEPEPEPEPNTRPFDDPEEEQPPSAKSISIPNIAVPLLNPFLETGGPVTTPPKDPTPTKDKRKKKKKKSKVITPPATLEPADHVNDSMFQICRPTTVPTHLESPESYSCGPATLGSSDDVHDLQLNCVNRSDHLTVNGDWKNCSNCRKLVHMFSHELDMAHE</sequence>
<evidence type="ECO:0000313" key="2">
    <source>
        <dbReference type="EMBL" id="KID81102.1"/>
    </source>
</evidence>
<comment type="caution">
    <text evidence="2">The sequence shown here is derived from an EMBL/GenBank/DDBJ whole genome shotgun (WGS) entry which is preliminary data.</text>
</comment>
<dbReference type="Proteomes" id="UP000031192">
    <property type="component" value="Unassembled WGS sequence"/>
</dbReference>
<organism evidence="2 3">
    <name type="scientific">Metarhizium guizhouense (strain ARSEF 977)</name>
    <dbReference type="NCBI Taxonomy" id="1276136"/>
    <lineage>
        <taxon>Eukaryota</taxon>
        <taxon>Fungi</taxon>
        <taxon>Dikarya</taxon>
        <taxon>Ascomycota</taxon>
        <taxon>Pezizomycotina</taxon>
        <taxon>Sordariomycetes</taxon>
        <taxon>Hypocreomycetidae</taxon>
        <taxon>Hypocreales</taxon>
        <taxon>Clavicipitaceae</taxon>
        <taxon>Metarhizium</taxon>
    </lineage>
</organism>
<keyword evidence="3" id="KW-1185">Reference proteome</keyword>
<protein>
    <submittedName>
        <fullName evidence="2">Uncharacterized protein</fullName>
    </submittedName>
</protein>
<evidence type="ECO:0000313" key="3">
    <source>
        <dbReference type="Proteomes" id="UP000031192"/>
    </source>
</evidence>
<accession>A0A0B4GN20</accession>
<proteinExistence type="predicted"/>
<name>A0A0B4GN20_METGA</name>
<evidence type="ECO:0000256" key="1">
    <source>
        <dbReference type="SAM" id="MobiDB-lite"/>
    </source>
</evidence>
<dbReference type="HOGENOM" id="CLU_057539_0_0_1"/>
<gene>
    <name evidence="2" type="ORF">MGU_11520</name>
</gene>